<dbReference type="InterPro" id="IPR015915">
    <property type="entry name" value="Kelch-typ_b-propeller"/>
</dbReference>
<keyword evidence="4" id="KW-1185">Reference proteome</keyword>
<accession>A0ABD1Y5B0</accession>
<dbReference type="InterPro" id="IPR050796">
    <property type="entry name" value="SCF_F-box_component"/>
</dbReference>
<dbReference type="PANTHER" id="PTHR31672:SF2">
    <property type="entry name" value="F-BOX DOMAIN-CONTAINING PROTEIN"/>
    <property type="match status" value="1"/>
</dbReference>
<dbReference type="InterPro" id="IPR001810">
    <property type="entry name" value="F-box_dom"/>
</dbReference>
<proteinExistence type="predicted"/>
<dbReference type="AlphaFoldDB" id="A0ABD1Y5B0"/>
<evidence type="ECO:0000313" key="4">
    <source>
        <dbReference type="Proteomes" id="UP001605036"/>
    </source>
</evidence>
<evidence type="ECO:0000259" key="2">
    <source>
        <dbReference type="PROSITE" id="PS50181"/>
    </source>
</evidence>
<dbReference type="EMBL" id="JBHFFA010000006">
    <property type="protein sequence ID" value="KAL2621944.1"/>
    <property type="molecule type" value="Genomic_DNA"/>
</dbReference>
<comment type="caution">
    <text evidence="3">The sequence shown here is derived from an EMBL/GenBank/DDBJ whole genome shotgun (WGS) entry which is preliminary data.</text>
</comment>
<sequence length="467" mass="53762">MCQCSKPRVDLDCERSFLYGLKLRGGFDGSTFPGRSRRRSAKGSRYRTAAQSRSTSPESEDYKVEEESDRTESSTEGSDLDVVDKHRHHLKELPEVLVERIMTGIPFPDVLKVRELSREWRSKFSRVVIEEGSAIDSTRSWPEYFPTFLSKERSRVEGYDPVRSFEKHVEGVQTTSAEGGSGPGGDWDVRVTGYGSLLVVFNLDYRHGQPFATVTNLVTRRKKELIWPIRPLEGSDRFYSFSWPILVFLGSDDYQLVSWYYEVEKISFQRKSTHFLVYNSSSATWIERSYPSDCIKDCYYGAYMDGSVYYILKPQAQNQPRIVRFNVMSGARTETGPIEQDDPLNGDWVHSTVVRCDRRIMAVMFEHNGYSFKVKILQLKMDSFEFVKLSEYSMSSKNLPISFYDIPVVASSGCIYILQLYTPVLTTFHVNSNTWTSTTSIPEKFCKLEVRRNLFVFETGLYPFVAP</sequence>
<feature type="domain" description="F-box" evidence="2">
    <location>
        <begin position="87"/>
        <end position="144"/>
    </location>
</feature>
<protein>
    <recommendedName>
        <fullName evidence="2">F-box domain-containing protein</fullName>
    </recommendedName>
</protein>
<dbReference type="PROSITE" id="PS50181">
    <property type="entry name" value="FBOX"/>
    <property type="match status" value="1"/>
</dbReference>
<dbReference type="PANTHER" id="PTHR31672">
    <property type="entry name" value="BNACNNG10540D PROTEIN"/>
    <property type="match status" value="1"/>
</dbReference>
<reference evidence="3 4" key="1">
    <citation type="submission" date="2024-09" db="EMBL/GenBank/DDBJ databases">
        <title>Chromosome-scale assembly of Riccia fluitans.</title>
        <authorList>
            <person name="Paukszto L."/>
            <person name="Sawicki J."/>
            <person name="Karawczyk K."/>
            <person name="Piernik-Szablinska J."/>
            <person name="Szczecinska M."/>
            <person name="Mazdziarz M."/>
        </authorList>
    </citation>
    <scope>NUCLEOTIDE SEQUENCE [LARGE SCALE GENOMIC DNA]</scope>
    <source>
        <strain evidence="3">Rf_01</strain>
        <tissue evidence="3">Aerial parts of the thallus</tissue>
    </source>
</reference>
<gene>
    <name evidence="3" type="ORF">R1flu_002149</name>
</gene>
<dbReference type="SUPFAM" id="SSF117281">
    <property type="entry name" value="Kelch motif"/>
    <property type="match status" value="1"/>
</dbReference>
<organism evidence="3 4">
    <name type="scientific">Riccia fluitans</name>
    <dbReference type="NCBI Taxonomy" id="41844"/>
    <lineage>
        <taxon>Eukaryota</taxon>
        <taxon>Viridiplantae</taxon>
        <taxon>Streptophyta</taxon>
        <taxon>Embryophyta</taxon>
        <taxon>Marchantiophyta</taxon>
        <taxon>Marchantiopsida</taxon>
        <taxon>Marchantiidae</taxon>
        <taxon>Marchantiales</taxon>
        <taxon>Ricciaceae</taxon>
        <taxon>Riccia</taxon>
    </lineage>
</organism>
<evidence type="ECO:0000256" key="1">
    <source>
        <dbReference type="SAM" id="MobiDB-lite"/>
    </source>
</evidence>
<evidence type="ECO:0000313" key="3">
    <source>
        <dbReference type="EMBL" id="KAL2621944.1"/>
    </source>
</evidence>
<name>A0ABD1Y5B0_9MARC</name>
<feature type="region of interest" description="Disordered" evidence="1">
    <location>
        <begin position="27"/>
        <end position="85"/>
    </location>
</feature>
<feature type="compositionally biased region" description="Basic residues" evidence="1">
    <location>
        <begin position="35"/>
        <end position="45"/>
    </location>
</feature>
<dbReference type="Proteomes" id="UP001605036">
    <property type="component" value="Unassembled WGS sequence"/>
</dbReference>